<dbReference type="PANTHER" id="PTHR24250">
    <property type="entry name" value="CHYMOTRYPSIN-RELATED"/>
    <property type="match status" value="1"/>
</dbReference>
<dbReference type="EMBL" id="JAKKPZ010000024">
    <property type="protein sequence ID" value="KAI1710786.1"/>
    <property type="molecule type" value="Genomic_DNA"/>
</dbReference>
<dbReference type="GO" id="GO:0006508">
    <property type="term" value="P:proteolysis"/>
    <property type="evidence" value="ECO:0007669"/>
    <property type="project" value="InterPro"/>
</dbReference>
<feature type="chain" id="PRO_5042085830" evidence="2">
    <location>
        <begin position="20"/>
        <end position="290"/>
    </location>
</feature>
<dbReference type="InterPro" id="IPR001314">
    <property type="entry name" value="Peptidase_S1A"/>
</dbReference>
<proteinExistence type="predicted"/>
<dbReference type="AlphaFoldDB" id="A0AAD4R568"/>
<dbReference type="Pfam" id="PF00089">
    <property type="entry name" value="Trypsin"/>
    <property type="match status" value="1"/>
</dbReference>
<dbReference type="PRINTS" id="PR00722">
    <property type="entry name" value="CHYMOTRYPSIN"/>
</dbReference>
<protein>
    <submittedName>
        <fullName evidence="4">Trypsin domain-containing protein</fullName>
    </submittedName>
</protein>
<evidence type="ECO:0000259" key="3">
    <source>
        <dbReference type="PROSITE" id="PS50240"/>
    </source>
</evidence>
<accession>A0AAD4R568</accession>
<dbReference type="InterPro" id="IPR001254">
    <property type="entry name" value="Trypsin_dom"/>
</dbReference>
<dbReference type="PROSITE" id="PS50240">
    <property type="entry name" value="TRYPSIN_DOM"/>
    <property type="match status" value="1"/>
</dbReference>
<keyword evidence="5" id="KW-1185">Reference proteome</keyword>
<dbReference type="GO" id="GO:0004252">
    <property type="term" value="F:serine-type endopeptidase activity"/>
    <property type="evidence" value="ECO:0007669"/>
    <property type="project" value="InterPro"/>
</dbReference>
<evidence type="ECO:0000256" key="1">
    <source>
        <dbReference type="ARBA" id="ARBA00023157"/>
    </source>
</evidence>
<dbReference type="InterPro" id="IPR043504">
    <property type="entry name" value="Peptidase_S1_PA_chymotrypsin"/>
</dbReference>
<name>A0AAD4R568_9BILA</name>
<sequence length="290" mass="32310">MFRFMILALILIFSFHTFGTPVEPECGISDHPHTPSGHRIIDGVLVEKGELPWIIFVKYSNATVKDHPLCSGSIIAKNYVLFARHCFRGEGATYHVRAGVVDKRDTSAVIINTTIVHLPPNDGGRNDIAILELPEPFTFNENIRPMCLKKNFDETSYKDLALISGFGAKKWFPRCRHEPCPPHPEAYDGKLRKGTSLFVAPYDCEDYYENLDPEVDICEQGQNGTEIFKGDSGSPIVIKNPPRPDGKVQWTQVGVCSRGHGAVGIPKIFTRVSHNCEWIADVTKNAAKCS</sequence>
<feature type="signal peptide" evidence="2">
    <location>
        <begin position="1"/>
        <end position="19"/>
    </location>
</feature>
<dbReference type="SUPFAM" id="SSF50494">
    <property type="entry name" value="Trypsin-like serine proteases"/>
    <property type="match status" value="1"/>
</dbReference>
<keyword evidence="2" id="KW-0732">Signal</keyword>
<evidence type="ECO:0000313" key="5">
    <source>
        <dbReference type="Proteomes" id="UP001201812"/>
    </source>
</evidence>
<dbReference type="Proteomes" id="UP001201812">
    <property type="component" value="Unassembled WGS sequence"/>
</dbReference>
<evidence type="ECO:0000313" key="4">
    <source>
        <dbReference type="EMBL" id="KAI1710786.1"/>
    </source>
</evidence>
<dbReference type="CDD" id="cd00190">
    <property type="entry name" value="Tryp_SPc"/>
    <property type="match status" value="1"/>
</dbReference>
<organism evidence="4 5">
    <name type="scientific">Ditylenchus destructor</name>
    <dbReference type="NCBI Taxonomy" id="166010"/>
    <lineage>
        <taxon>Eukaryota</taxon>
        <taxon>Metazoa</taxon>
        <taxon>Ecdysozoa</taxon>
        <taxon>Nematoda</taxon>
        <taxon>Chromadorea</taxon>
        <taxon>Rhabditida</taxon>
        <taxon>Tylenchina</taxon>
        <taxon>Tylenchomorpha</taxon>
        <taxon>Sphaerularioidea</taxon>
        <taxon>Anguinidae</taxon>
        <taxon>Anguininae</taxon>
        <taxon>Ditylenchus</taxon>
    </lineage>
</organism>
<evidence type="ECO:0000256" key="2">
    <source>
        <dbReference type="SAM" id="SignalP"/>
    </source>
</evidence>
<reference evidence="4" key="1">
    <citation type="submission" date="2022-01" db="EMBL/GenBank/DDBJ databases">
        <title>Genome Sequence Resource for Two Populations of Ditylenchus destructor, the Migratory Endoparasitic Phytonematode.</title>
        <authorList>
            <person name="Zhang H."/>
            <person name="Lin R."/>
            <person name="Xie B."/>
        </authorList>
    </citation>
    <scope>NUCLEOTIDE SEQUENCE</scope>
    <source>
        <strain evidence="4">BazhouSP</strain>
    </source>
</reference>
<comment type="caution">
    <text evidence="4">The sequence shown here is derived from an EMBL/GenBank/DDBJ whole genome shotgun (WGS) entry which is preliminary data.</text>
</comment>
<dbReference type="Gene3D" id="2.40.10.10">
    <property type="entry name" value="Trypsin-like serine proteases"/>
    <property type="match status" value="1"/>
</dbReference>
<feature type="domain" description="Peptidase S1" evidence="3">
    <location>
        <begin position="40"/>
        <end position="284"/>
    </location>
</feature>
<gene>
    <name evidence="4" type="ORF">DdX_10485</name>
</gene>
<dbReference type="SMART" id="SM00020">
    <property type="entry name" value="Tryp_SPc"/>
    <property type="match status" value="1"/>
</dbReference>
<dbReference type="PANTHER" id="PTHR24250:SF27">
    <property type="entry name" value="ELASTASE 2 LIKE"/>
    <property type="match status" value="1"/>
</dbReference>
<keyword evidence="1" id="KW-1015">Disulfide bond</keyword>
<dbReference type="InterPro" id="IPR009003">
    <property type="entry name" value="Peptidase_S1_PA"/>
</dbReference>